<evidence type="ECO:0000256" key="1">
    <source>
        <dbReference type="ARBA" id="ARBA00004123"/>
    </source>
</evidence>
<dbReference type="EMBL" id="JAGEUA010000011">
    <property type="protein sequence ID" value="KAL0963031.1"/>
    <property type="molecule type" value="Genomic_DNA"/>
</dbReference>
<comment type="caution">
    <text evidence="11">The sequence shown here is derived from an EMBL/GenBank/DDBJ whole genome shotgun (WGS) entry which is preliminary data.</text>
</comment>
<dbReference type="GO" id="GO:0008270">
    <property type="term" value="F:zinc ion binding"/>
    <property type="evidence" value="ECO:0007669"/>
    <property type="project" value="UniProtKB-KW"/>
</dbReference>
<comment type="subcellular location">
    <subcellularLocation>
        <location evidence="1">Nucleus</location>
    </subcellularLocation>
</comment>
<dbReference type="Pfam" id="PF02825">
    <property type="entry name" value="WWE"/>
    <property type="match status" value="2"/>
</dbReference>
<organism evidence="11 12">
    <name type="scientific">Umbra pygmaea</name>
    <name type="common">Eastern mudminnow</name>
    <dbReference type="NCBI Taxonomy" id="75934"/>
    <lineage>
        <taxon>Eukaryota</taxon>
        <taxon>Metazoa</taxon>
        <taxon>Chordata</taxon>
        <taxon>Craniata</taxon>
        <taxon>Vertebrata</taxon>
        <taxon>Euteleostomi</taxon>
        <taxon>Actinopterygii</taxon>
        <taxon>Neopterygii</taxon>
        <taxon>Teleostei</taxon>
        <taxon>Protacanthopterygii</taxon>
        <taxon>Esociformes</taxon>
        <taxon>Umbridae</taxon>
        <taxon>Umbra</taxon>
    </lineage>
</organism>
<feature type="region of interest" description="Disordered" evidence="8">
    <location>
        <begin position="286"/>
        <end position="307"/>
    </location>
</feature>
<feature type="domain" description="WWE" evidence="10">
    <location>
        <begin position="313"/>
        <end position="399"/>
    </location>
</feature>
<feature type="zinc finger region" description="C3H1-type" evidence="7">
    <location>
        <begin position="66"/>
        <end position="90"/>
    </location>
</feature>
<feature type="domain" description="C3H1-type" evidence="9">
    <location>
        <begin position="91"/>
        <end position="113"/>
    </location>
</feature>
<feature type="domain" description="C3H1-type" evidence="9">
    <location>
        <begin position="66"/>
        <end position="90"/>
    </location>
</feature>
<dbReference type="SUPFAM" id="SSF117839">
    <property type="entry name" value="WWE domain"/>
    <property type="match status" value="2"/>
</dbReference>
<dbReference type="InterPro" id="IPR041367">
    <property type="entry name" value="Znf-CCCH_4"/>
</dbReference>
<dbReference type="InterPro" id="IPR000571">
    <property type="entry name" value="Znf_CCCH"/>
</dbReference>
<keyword evidence="2 7" id="KW-0479">Metal-binding</keyword>
<evidence type="ECO:0000256" key="5">
    <source>
        <dbReference type="ARBA" id="ARBA00023242"/>
    </source>
</evidence>
<dbReference type="PANTHER" id="PTHR45740">
    <property type="entry name" value="POLY [ADP-RIBOSE] POLYMERASE"/>
    <property type="match status" value="1"/>
</dbReference>
<evidence type="ECO:0000256" key="6">
    <source>
        <dbReference type="ARBA" id="ARBA00024347"/>
    </source>
</evidence>
<feature type="region of interest" description="Disordered" evidence="8">
    <location>
        <begin position="1"/>
        <end position="61"/>
    </location>
</feature>
<dbReference type="GO" id="GO:0005634">
    <property type="term" value="C:nucleus"/>
    <property type="evidence" value="ECO:0007669"/>
    <property type="project" value="UniProtKB-SubCell"/>
</dbReference>
<protein>
    <submittedName>
        <fullName evidence="11">Uncharacterized protein</fullName>
    </submittedName>
</protein>
<dbReference type="SMART" id="SM00356">
    <property type="entry name" value="ZnF_C3H1"/>
    <property type="match status" value="2"/>
</dbReference>
<evidence type="ECO:0000256" key="7">
    <source>
        <dbReference type="PROSITE-ProRule" id="PRU00723"/>
    </source>
</evidence>
<dbReference type="PANTHER" id="PTHR45740:SF14">
    <property type="entry name" value="NOVEL PROTEIN"/>
    <property type="match status" value="1"/>
</dbReference>
<dbReference type="Pfam" id="PF18044">
    <property type="entry name" value="zf-CCCH_4"/>
    <property type="match status" value="1"/>
</dbReference>
<keyword evidence="5" id="KW-0539">Nucleus</keyword>
<keyword evidence="4 7" id="KW-0862">Zinc</keyword>
<dbReference type="Gene3D" id="3.30.720.50">
    <property type="match status" value="2"/>
</dbReference>
<feature type="compositionally biased region" description="Basic and acidic residues" evidence="8">
    <location>
        <begin position="121"/>
        <end position="140"/>
    </location>
</feature>
<dbReference type="InterPro" id="IPR037197">
    <property type="entry name" value="WWE_dom_sf"/>
</dbReference>
<gene>
    <name evidence="11" type="ORF">UPYG_G00348720</name>
</gene>
<evidence type="ECO:0000256" key="8">
    <source>
        <dbReference type="SAM" id="MobiDB-lite"/>
    </source>
</evidence>
<keyword evidence="12" id="KW-1185">Reference proteome</keyword>
<dbReference type="SUPFAM" id="SSF90229">
    <property type="entry name" value="CCCH zinc finger"/>
    <property type="match status" value="1"/>
</dbReference>
<comment type="similarity">
    <text evidence="6">Belongs to the ARTD/PARP family.</text>
</comment>
<feature type="zinc finger region" description="C3H1-type" evidence="7">
    <location>
        <begin position="91"/>
        <end position="113"/>
    </location>
</feature>
<evidence type="ECO:0000256" key="2">
    <source>
        <dbReference type="ARBA" id="ARBA00022723"/>
    </source>
</evidence>
<name>A0ABD0VZK8_UMBPY</name>
<keyword evidence="3 7" id="KW-0863">Zinc-finger</keyword>
<dbReference type="AlphaFoldDB" id="A0ABD0VZK8"/>
<reference evidence="11 12" key="1">
    <citation type="submission" date="2024-06" db="EMBL/GenBank/DDBJ databases">
        <authorList>
            <person name="Pan Q."/>
            <person name="Wen M."/>
            <person name="Jouanno E."/>
            <person name="Zahm M."/>
            <person name="Klopp C."/>
            <person name="Cabau C."/>
            <person name="Louis A."/>
            <person name="Berthelot C."/>
            <person name="Parey E."/>
            <person name="Roest Crollius H."/>
            <person name="Montfort J."/>
            <person name="Robinson-Rechavi M."/>
            <person name="Bouchez O."/>
            <person name="Lampietro C."/>
            <person name="Lopez Roques C."/>
            <person name="Donnadieu C."/>
            <person name="Postlethwait J."/>
            <person name="Bobe J."/>
            <person name="Verreycken H."/>
            <person name="Guiguen Y."/>
        </authorList>
    </citation>
    <scope>NUCLEOTIDE SEQUENCE [LARGE SCALE GENOMIC DNA]</scope>
    <source>
        <strain evidence="11">Up_M1</strain>
        <tissue evidence="11">Testis</tissue>
    </source>
</reference>
<evidence type="ECO:0000256" key="3">
    <source>
        <dbReference type="ARBA" id="ARBA00022771"/>
    </source>
</evidence>
<dbReference type="InterPro" id="IPR051712">
    <property type="entry name" value="ARTD-AVP"/>
</dbReference>
<sequence length="400" mass="45373">MASSVNGGQSQEIQVTDTSQGNQEDLSSSESSATEDESDSNTEESDKDTAEPRETNTPSELAQCYQDQGEPCKYYNKGHCRDGKKCHYVHICKYSLKGSCRYGSTCRLKHPRPSSDIEGSCGRRETRRSSHGRRREDGATERSSSIGTRLDFSGPYKWQLNDGDGWKDIANDHILEAQYSQPKTKGIHIYNTPYGKVCIDFKSMRVHRKKNLRVRRLEGYQTEWIWYYHTSRGWIMYGEKDSKGNSGPVQSSEIEKKFQSNRNGSLTFNIGSDTFEIKFRQMRQVGGKSKRRISRRPRYQPPESGNLTGVVESAFQRMSVSSVGLCGSPKWEFGGQKGKRWHSFDQGGSSVSSADIEDEYQQNSSGTMRFTVNGDPYELDFSAMTQTNLKTGMTRKIRRV</sequence>
<dbReference type="InterPro" id="IPR004170">
    <property type="entry name" value="WWE_dom"/>
</dbReference>
<proteinExistence type="inferred from homology"/>
<feature type="region of interest" description="Disordered" evidence="8">
    <location>
        <begin position="108"/>
        <end position="148"/>
    </location>
</feature>
<feature type="compositionally biased region" description="Basic residues" evidence="8">
    <location>
        <begin position="288"/>
        <end position="298"/>
    </location>
</feature>
<dbReference type="Proteomes" id="UP001557470">
    <property type="component" value="Unassembled WGS sequence"/>
</dbReference>
<evidence type="ECO:0000313" key="11">
    <source>
        <dbReference type="EMBL" id="KAL0963031.1"/>
    </source>
</evidence>
<feature type="domain" description="WWE" evidence="10">
    <location>
        <begin position="210"/>
        <end position="296"/>
    </location>
</feature>
<dbReference type="InterPro" id="IPR036855">
    <property type="entry name" value="Znf_CCCH_sf"/>
</dbReference>
<dbReference type="PROSITE" id="PS50103">
    <property type="entry name" value="ZF_C3H1"/>
    <property type="match status" value="2"/>
</dbReference>
<feature type="compositionally biased region" description="Polar residues" evidence="8">
    <location>
        <begin position="1"/>
        <end position="23"/>
    </location>
</feature>
<dbReference type="PROSITE" id="PS50918">
    <property type="entry name" value="WWE"/>
    <property type="match status" value="2"/>
</dbReference>
<evidence type="ECO:0000256" key="4">
    <source>
        <dbReference type="ARBA" id="ARBA00022833"/>
    </source>
</evidence>
<dbReference type="Pfam" id="PF23466">
    <property type="entry name" value="WWE_4"/>
    <property type="match status" value="1"/>
</dbReference>
<feature type="compositionally biased region" description="Acidic residues" evidence="8">
    <location>
        <begin position="33"/>
        <end position="46"/>
    </location>
</feature>
<evidence type="ECO:0000313" key="12">
    <source>
        <dbReference type="Proteomes" id="UP001557470"/>
    </source>
</evidence>
<accession>A0ABD0VZK8</accession>
<evidence type="ECO:0000259" key="10">
    <source>
        <dbReference type="PROSITE" id="PS50918"/>
    </source>
</evidence>
<evidence type="ECO:0000259" key="9">
    <source>
        <dbReference type="PROSITE" id="PS50103"/>
    </source>
</evidence>